<dbReference type="GeneID" id="24441282"/>
<dbReference type="AlphaFoldDB" id="W7WZW3"/>
<feature type="transmembrane region" description="Helical" evidence="1">
    <location>
        <begin position="147"/>
        <end position="170"/>
    </location>
</feature>
<keyword evidence="1" id="KW-1133">Transmembrane helix</keyword>
<accession>W7WZW3</accession>
<protein>
    <submittedName>
        <fullName evidence="2">Transmembrane protein, putative</fullName>
    </submittedName>
</protein>
<dbReference type="InParanoid" id="W7WZW3"/>
<proteinExistence type="predicted"/>
<dbReference type="EMBL" id="GG662254">
    <property type="protein sequence ID" value="EWS71147.1"/>
    <property type="molecule type" value="Genomic_DNA"/>
</dbReference>
<evidence type="ECO:0000313" key="2">
    <source>
        <dbReference type="EMBL" id="EWS71147.1"/>
    </source>
</evidence>
<evidence type="ECO:0000256" key="1">
    <source>
        <dbReference type="SAM" id="Phobius"/>
    </source>
</evidence>
<dbReference type="Proteomes" id="UP000009168">
    <property type="component" value="Unassembled WGS sequence"/>
</dbReference>
<keyword evidence="1 2" id="KW-0812">Transmembrane</keyword>
<dbReference type="RefSeq" id="XP_012656321.1">
    <property type="nucleotide sequence ID" value="XM_012800867.1"/>
</dbReference>
<reference evidence="3" key="1">
    <citation type="journal article" date="2006" name="PLoS Biol.">
        <title>Macronuclear genome sequence of the ciliate Tetrahymena thermophila, a model eukaryote.</title>
        <authorList>
            <person name="Eisen J.A."/>
            <person name="Coyne R.S."/>
            <person name="Wu M."/>
            <person name="Wu D."/>
            <person name="Thiagarajan M."/>
            <person name="Wortman J.R."/>
            <person name="Badger J.H."/>
            <person name="Ren Q."/>
            <person name="Amedeo P."/>
            <person name="Jones K.M."/>
            <person name="Tallon L.J."/>
            <person name="Delcher A.L."/>
            <person name="Salzberg S.L."/>
            <person name="Silva J.C."/>
            <person name="Haas B.J."/>
            <person name="Majoros W.H."/>
            <person name="Farzad M."/>
            <person name="Carlton J.M."/>
            <person name="Smith R.K. Jr."/>
            <person name="Garg J."/>
            <person name="Pearlman R.E."/>
            <person name="Karrer K.M."/>
            <person name="Sun L."/>
            <person name="Manning G."/>
            <person name="Elde N.C."/>
            <person name="Turkewitz A.P."/>
            <person name="Asai D.J."/>
            <person name="Wilkes D.E."/>
            <person name="Wang Y."/>
            <person name="Cai H."/>
            <person name="Collins K."/>
            <person name="Stewart B.A."/>
            <person name="Lee S.R."/>
            <person name="Wilamowska K."/>
            <person name="Weinberg Z."/>
            <person name="Ruzzo W.L."/>
            <person name="Wloga D."/>
            <person name="Gaertig J."/>
            <person name="Frankel J."/>
            <person name="Tsao C.-C."/>
            <person name="Gorovsky M.A."/>
            <person name="Keeling P.J."/>
            <person name="Waller R.F."/>
            <person name="Patron N.J."/>
            <person name="Cherry J.M."/>
            <person name="Stover N.A."/>
            <person name="Krieger C.J."/>
            <person name="del Toro C."/>
            <person name="Ryder H.F."/>
            <person name="Williamson S.C."/>
            <person name="Barbeau R.A."/>
            <person name="Hamilton E.P."/>
            <person name="Orias E."/>
        </authorList>
    </citation>
    <scope>NUCLEOTIDE SEQUENCE [LARGE SCALE GENOMIC DNA]</scope>
    <source>
        <strain evidence="3">SB210</strain>
    </source>
</reference>
<organism evidence="2 3">
    <name type="scientific">Tetrahymena thermophila (strain SB210)</name>
    <dbReference type="NCBI Taxonomy" id="312017"/>
    <lineage>
        <taxon>Eukaryota</taxon>
        <taxon>Sar</taxon>
        <taxon>Alveolata</taxon>
        <taxon>Ciliophora</taxon>
        <taxon>Intramacronucleata</taxon>
        <taxon>Oligohymenophorea</taxon>
        <taxon>Hymenostomatida</taxon>
        <taxon>Tetrahymenina</taxon>
        <taxon>Tetrahymenidae</taxon>
        <taxon>Tetrahymena</taxon>
    </lineage>
</organism>
<keyword evidence="3" id="KW-1185">Reference proteome</keyword>
<keyword evidence="1" id="KW-0472">Membrane</keyword>
<name>W7WZW3_TETTS</name>
<gene>
    <name evidence="2" type="ORF">TTHERM_000977709</name>
</gene>
<evidence type="ECO:0000313" key="3">
    <source>
        <dbReference type="Proteomes" id="UP000009168"/>
    </source>
</evidence>
<sequence length="200" mass="24593">MKVVAIIKKNRKTNTGCKLIHKKNMFNKQSEKKCFCMHNYYYIYFRQKNIVSQLRLRNSVGKMNQYNKCEEELNTINLKFNLVYHKQQLIKQFLEILINNINLQHQINKALRNIFKSNFIHLFIQSQFVFLKFKKLLLKLKQMKIKVLKYLILIKYFIKMMKLANITHYLLFPIGKIHSNKYHFYIIHLYRIDCLFFYYE</sequence>
<dbReference type="KEGG" id="tet:TTHERM_000977709"/>